<proteinExistence type="predicted"/>
<evidence type="ECO:0000256" key="2">
    <source>
        <dbReference type="ARBA" id="ARBA00022840"/>
    </source>
</evidence>
<dbReference type="InterPro" id="IPR027417">
    <property type="entry name" value="P-loop_NTPase"/>
</dbReference>
<feature type="domain" description="ABC transporter" evidence="3">
    <location>
        <begin position="4"/>
        <end position="229"/>
    </location>
</feature>
<comment type="caution">
    <text evidence="4">The sequence shown here is derived from an EMBL/GenBank/DDBJ whole genome shotgun (WGS) entry which is preliminary data.</text>
</comment>
<dbReference type="Gene3D" id="3.40.50.300">
    <property type="entry name" value="P-loop containing nucleotide triphosphate hydrolases"/>
    <property type="match status" value="1"/>
</dbReference>
<dbReference type="Pfam" id="PF00005">
    <property type="entry name" value="ABC_tran"/>
    <property type="match status" value="1"/>
</dbReference>
<dbReference type="Proteomes" id="UP000321901">
    <property type="component" value="Unassembled WGS sequence"/>
</dbReference>
<accession>A0A511ZAN4</accession>
<reference evidence="4 5" key="1">
    <citation type="submission" date="2019-07" db="EMBL/GenBank/DDBJ databases">
        <title>Whole genome shotgun sequence of Sporosarcina luteola NBRC 105378.</title>
        <authorList>
            <person name="Hosoyama A."/>
            <person name="Uohara A."/>
            <person name="Ohji S."/>
            <person name="Ichikawa N."/>
        </authorList>
    </citation>
    <scope>NUCLEOTIDE SEQUENCE [LARGE SCALE GENOMIC DNA]</scope>
    <source>
        <strain evidence="4 5">NBRC 105378</strain>
    </source>
</reference>
<gene>
    <name evidence="4" type="ORF">SLU01_28160</name>
</gene>
<dbReference type="AlphaFoldDB" id="A0A511ZAN4"/>
<dbReference type="SUPFAM" id="SSF52540">
    <property type="entry name" value="P-loop containing nucleoside triphosphate hydrolases"/>
    <property type="match status" value="1"/>
</dbReference>
<dbReference type="EMBL" id="BJYL01000038">
    <property type="protein sequence ID" value="GEN84504.1"/>
    <property type="molecule type" value="Genomic_DNA"/>
</dbReference>
<dbReference type="SMART" id="SM00382">
    <property type="entry name" value="AAA"/>
    <property type="match status" value="1"/>
</dbReference>
<dbReference type="PROSITE" id="PS50893">
    <property type="entry name" value="ABC_TRANSPORTER_2"/>
    <property type="match status" value="1"/>
</dbReference>
<evidence type="ECO:0000313" key="5">
    <source>
        <dbReference type="Proteomes" id="UP000321901"/>
    </source>
</evidence>
<dbReference type="OrthoDB" id="9804819at2"/>
<dbReference type="InterPro" id="IPR003439">
    <property type="entry name" value="ABC_transporter-like_ATP-bd"/>
</dbReference>
<dbReference type="PANTHER" id="PTHR43158:SF2">
    <property type="entry name" value="SKFA PEPTIDE EXPORT ATP-BINDING PROTEIN SKFE"/>
    <property type="match status" value="1"/>
</dbReference>
<sequence>MKIIDIRNVNFKYRDELILENITFDEDSPVITGLWGRNGAGKTTLMKLLSGQEREVSGDVCVLNAHPFNNHAVSKNISYLREDHHFGKSWTVKDAMYFASLFNENWDQEEADTLVEQFKLPRKKKIASFSKGMHTMVQLVIGLASHSKVTIFDEPTNGLDAHARKQFFQALKKSYDKNPRYILISSHHINEIEPLCEKLLIISDKSIKFHEPIEYFQTQGVSMMGKIEDIKSVVSSIDILETAQIMGRSKVMANVAMTKELKESCERNGIQIEKTSMQDFLVNITS</sequence>
<keyword evidence="5" id="KW-1185">Reference proteome</keyword>
<evidence type="ECO:0000256" key="1">
    <source>
        <dbReference type="ARBA" id="ARBA00022741"/>
    </source>
</evidence>
<keyword evidence="1" id="KW-0547">Nucleotide-binding</keyword>
<protein>
    <submittedName>
        <fullName evidence="4">ABC transporter ATP-binding protein</fullName>
    </submittedName>
</protein>
<keyword evidence="2 4" id="KW-0067">ATP-binding</keyword>
<evidence type="ECO:0000313" key="4">
    <source>
        <dbReference type="EMBL" id="GEN84504.1"/>
    </source>
</evidence>
<dbReference type="InterPro" id="IPR003593">
    <property type="entry name" value="AAA+_ATPase"/>
</dbReference>
<dbReference type="PANTHER" id="PTHR43158">
    <property type="entry name" value="SKFA PEPTIDE EXPORT ATP-BINDING PROTEIN SKFE"/>
    <property type="match status" value="1"/>
</dbReference>
<name>A0A511ZAN4_9BACL</name>
<evidence type="ECO:0000259" key="3">
    <source>
        <dbReference type="PROSITE" id="PS50893"/>
    </source>
</evidence>
<dbReference type="GO" id="GO:0016887">
    <property type="term" value="F:ATP hydrolysis activity"/>
    <property type="evidence" value="ECO:0007669"/>
    <property type="project" value="InterPro"/>
</dbReference>
<dbReference type="RefSeq" id="WP_147059410.1">
    <property type="nucleotide sequence ID" value="NZ_BJYL01000038.1"/>
</dbReference>
<dbReference type="GO" id="GO:0005524">
    <property type="term" value="F:ATP binding"/>
    <property type="evidence" value="ECO:0007669"/>
    <property type="project" value="UniProtKB-KW"/>
</dbReference>
<organism evidence="4 5">
    <name type="scientific">Sporosarcina luteola</name>
    <dbReference type="NCBI Taxonomy" id="582850"/>
    <lineage>
        <taxon>Bacteria</taxon>
        <taxon>Bacillati</taxon>
        <taxon>Bacillota</taxon>
        <taxon>Bacilli</taxon>
        <taxon>Bacillales</taxon>
        <taxon>Caryophanaceae</taxon>
        <taxon>Sporosarcina</taxon>
    </lineage>
</organism>